<dbReference type="Gene3D" id="3.40.50.150">
    <property type="entry name" value="Vaccinia Virus protein VP39"/>
    <property type="match status" value="1"/>
</dbReference>
<dbReference type="PANTHER" id="PTHR13847">
    <property type="entry name" value="SARCOSINE DEHYDROGENASE-RELATED"/>
    <property type="match status" value="1"/>
</dbReference>
<feature type="domain" description="MnmC-like methyltransferase" evidence="12">
    <location>
        <begin position="116"/>
        <end position="240"/>
    </location>
</feature>
<dbReference type="InterPro" id="IPR006076">
    <property type="entry name" value="FAD-dep_OxRdtase"/>
</dbReference>
<dbReference type="Gene3D" id="3.50.50.60">
    <property type="entry name" value="FAD/NAD(P)-binding domain"/>
    <property type="match status" value="1"/>
</dbReference>
<comment type="subcellular location">
    <subcellularLocation>
        <location evidence="10">Cytoplasm</location>
    </subcellularLocation>
</comment>
<dbReference type="eggNOG" id="COG0665">
    <property type="taxonomic scope" value="Bacteria"/>
</dbReference>
<keyword evidence="2 10" id="KW-0489">Methyltransferase</keyword>
<name>I3DCL7_9PAST</name>
<comment type="function">
    <text evidence="10">Catalyzes the last two steps in the biosynthesis of 5-methylaminomethyl-2-thiouridine (mnm(5)s(2)U) at the wobble position (U34) in tRNA. Catalyzes the FAD-dependent demodification of cmnm(5)s(2)U34 to nm(5)s(2)U34, followed by the transfer of a methyl group from S-adenosyl-L-methionine to nm(5)s(2)U34, to form mnm(5)s(2)U34.</text>
</comment>
<keyword evidence="3 10" id="KW-0285">Flavoprotein</keyword>
<keyword evidence="9 10" id="KW-0511">Multifunctional enzyme</keyword>
<comment type="cofactor">
    <cofactor evidence="10">
        <name>FAD</name>
        <dbReference type="ChEBI" id="CHEBI:57692"/>
    </cofactor>
</comment>
<comment type="similarity">
    <text evidence="10">In the C-terminal section; belongs to the DAO family.</text>
</comment>
<dbReference type="NCBIfam" id="NF033855">
    <property type="entry name" value="tRNA_MNMC2"/>
    <property type="match status" value="1"/>
</dbReference>
<feature type="region of interest" description="tRNA (mnm(5)s(2)U34)-methyltransferase" evidence="10">
    <location>
        <begin position="1"/>
        <end position="241"/>
    </location>
</feature>
<keyword evidence="4 10" id="KW-0808">Transferase</keyword>
<dbReference type="PATRIC" id="fig|1095749.3.peg.1137"/>
<dbReference type="GO" id="GO:0016645">
    <property type="term" value="F:oxidoreductase activity, acting on the CH-NH group of donors"/>
    <property type="evidence" value="ECO:0007669"/>
    <property type="project" value="InterPro"/>
</dbReference>
<evidence type="ECO:0000313" key="14">
    <source>
        <dbReference type="Proteomes" id="UP000006457"/>
    </source>
</evidence>
<dbReference type="PANTHER" id="PTHR13847:SF283">
    <property type="entry name" value="TRNA 5-METHYLAMINOMETHYL-2-THIOURIDINE BIOSYNTHESIS BIFUNCTIONAL PROTEIN MNMC"/>
    <property type="match status" value="1"/>
</dbReference>
<dbReference type="Proteomes" id="UP000006457">
    <property type="component" value="Unassembled WGS sequence"/>
</dbReference>
<keyword evidence="1 10" id="KW-0963">Cytoplasm</keyword>
<dbReference type="InterPro" id="IPR029063">
    <property type="entry name" value="SAM-dependent_MTases_sf"/>
</dbReference>
<dbReference type="HAMAP" id="MF_01102">
    <property type="entry name" value="MnmC"/>
    <property type="match status" value="1"/>
</dbReference>
<dbReference type="NCBIfam" id="TIGR03197">
    <property type="entry name" value="MnmC_Cterm"/>
    <property type="match status" value="1"/>
</dbReference>
<dbReference type="EC" id="1.5.-.-" evidence="10"/>
<dbReference type="GO" id="GO:0005737">
    <property type="term" value="C:cytoplasm"/>
    <property type="evidence" value="ECO:0007669"/>
    <property type="project" value="UniProtKB-SubCell"/>
</dbReference>
<dbReference type="EC" id="2.1.1.61" evidence="10"/>
<evidence type="ECO:0000256" key="5">
    <source>
        <dbReference type="ARBA" id="ARBA00022691"/>
    </source>
</evidence>
<dbReference type="GO" id="GO:0032259">
    <property type="term" value="P:methylation"/>
    <property type="evidence" value="ECO:0007669"/>
    <property type="project" value="UniProtKB-KW"/>
</dbReference>
<dbReference type="InterPro" id="IPR047785">
    <property type="entry name" value="tRNA_MNMC2"/>
</dbReference>
<keyword evidence="6 10" id="KW-0819">tRNA processing</keyword>
<comment type="caution">
    <text evidence="13">The sequence shown here is derived from an EMBL/GenBank/DDBJ whole genome shotgun (WGS) entry which is preliminary data.</text>
</comment>
<evidence type="ECO:0000256" key="3">
    <source>
        <dbReference type="ARBA" id="ARBA00022630"/>
    </source>
</evidence>
<dbReference type="InterPro" id="IPR036188">
    <property type="entry name" value="FAD/NAD-bd_sf"/>
</dbReference>
<evidence type="ECO:0000256" key="1">
    <source>
        <dbReference type="ARBA" id="ARBA00022490"/>
    </source>
</evidence>
<keyword evidence="7 10" id="KW-0274">FAD</keyword>
<comment type="similarity">
    <text evidence="10">In the N-terminal section; belongs to the methyltransferase superfamily. tRNA (mnm(5)s(2)U34)-methyltransferase family.</text>
</comment>
<dbReference type="Pfam" id="PF01266">
    <property type="entry name" value="DAO"/>
    <property type="match status" value="1"/>
</dbReference>
<evidence type="ECO:0000256" key="2">
    <source>
        <dbReference type="ARBA" id="ARBA00022603"/>
    </source>
</evidence>
<sequence length="692" mass="78664">MLKVSPASIHFNQDNTPVSEQFDDIYFSTQDGLAESRYVFQEGNQLWERWKAYQGQHFVIAETGFGTGLNFFAVTTLFRQFREQYPHSSLTRLFFISFEKFPINLAELKLAHQAYPEFQSIAEQLQRLWLEPIVGCYRFHFEETTLDLWFGDIADNLPQLGDYMIEKIDAWFLDGFAPSKNPEMWNENLYQHISRYTKLSGTFATFTAASAVKKGLESVGFNITKRKGFGKKRECIHGIKVNNNISINHEKRFSDETHFIQHSPEYLTKIHQPWNYSQSADLPQKANIAIIGGGISSLFTALSLMRRGAQVTVYCEDQQMALNASGNKQGAFYPQLSDDDLHNIRFYIHAFAYGQQQLQWAIQQGIAFEHEFCGVALCAYDEKSAVKLAKISSYDWPLSLYQTLTQQALSEKVGLALPCGGGFIPKGAWLAPRQFVQNSFAFAQKYGLILKNSEKITALSQHNSGWILIDEQAQQFHHDLVIIANGHKLNQFEQTSHIPVYSVRGQVSQIPTSEKLLKLKSVVCYDGYLTPADAAKQYHCIGASHVRDCEDREFSHQEQQDNQLKIQHNLGLDWTKDVDTSDNLARIGVRCAVRDRIPMVGNVPNFEQQAEEYKNIFNLRRRKQAIPNAANYNNLYLVGALGSRGLTSAPILGETLASLIYAEPLPLSEDIIHALNPNRSWMRKLLKGTAIK</sequence>
<dbReference type="GO" id="GO:0004808">
    <property type="term" value="F:tRNA (5-methylaminomethyl-2-thiouridylate)(34)-methyltransferase activity"/>
    <property type="evidence" value="ECO:0007669"/>
    <property type="project" value="UniProtKB-EC"/>
</dbReference>
<evidence type="ECO:0000313" key="13">
    <source>
        <dbReference type="EMBL" id="EIJ69460.1"/>
    </source>
</evidence>
<evidence type="ECO:0000256" key="7">
    <source>
        <dbReference type="ARBA" id="ARBA00022827"/>
    </source>
</evidence>
<gene>
    <name evidence="10 13" type="primary">mnmC</name>
    <name evidence="13" type="ORF">HMPREF1052_0937</name>
</gene>
<keyword evidence="8 10" id="KW-0560">Oxidoreductase</keyword>
<dbReference type="eggNOG" id="COG4121">
    <property type="taxonomic scope" value="Bacteria"/>
</dbReference>
<protein>
    <recommendedName>
        <fullName evidence="10">tRNA 5-methylaminomethyl-2-thiouridine biosynthesis bifunctional protein MnmC</fullName>
        <shortName evidence="10">tRNA mnm(5)s(2)U biosynthesis bifunctional protein</shortName>
    </recommendedName>
    <domain>
        <recommendedName>
            <fullName evidence="10">tRNA (mnm(5)s(2)U34)-methyltransferase</fullName>
            <ecNumber evidence="10">2.1.1.61</ecNumber>
        </recommendedName>
    </domain>
    <domain>
        <recommendedName>
            <fullName evidence="10">FAD-dependent cmnm(5)s(2)U34 oxidoreductase</fullName>
            <ecNumber evidence="10">1.5.-.-</ecNumber>
        </recommendedName>
    </domain>
</protein>
<feature type="domain" description="FAD dependent oxidoreductase" evidence="11">
    <location>
        <begin position="288"/>
        <end position="659"/>
    </location>
</feature>
<evidence type="ECO:0000259" key="11">
    <source>
        <dbReference type="Pfam" id="PF01266"/>
    </source>
</evidence>
<organism evidence="13 14">
    <name type="scientific">Pasteurella bettyae CCUG 2042</name>
    <dbReference type="NCBI Taxonomy" id="1095749"/>
    <lineage>
        <taxon>Bacteria</taxon>
        <taxon>Pseudomonadati</taxon>
        <taxon>Pseudomonadota</taxon>
        <taxon>Gammaproteobacteria</taxon>
        <taxon>Pasteurellales</taxon>
        <taxon>Pasteurellaceae</taxon>
        <taxon>Pasteurella</taxon>
    </lineage>
</organism>
<feature type="region of interest" description="FAD-dependent cmnm(5)s(2)U34 oxidoreductase" evidence="10">
    <location>
        <begin position="291"/>
        <end position="692"/>
    </location>
</feature>
<dbReference type="InterPro" id="IPR008471">
    <property type="entry name" value="MnmC-like_methylTransf"/>
</dbReference>
<dbReference type="OrthoDB" id="9786494at2"/>
<dbReference type="SUPFAM" id="SSF51905">
    <property type="entry name" value="FAD/NAD(P)-binding domain"/>
    <property type="match status" value="1"/>
</dbReference>
<dbReference type="Pfam" id="PF05430">
    <property type="entry name" value="Methyltransf_30"/>
    <property type="match status" value="1"/>
</dbReference>
<dbReference type="GO" id="GO:0050660">
    <property type="term" value="F:flavin adenine dinucleotide binding"/>
    <property type="evidence" value="ECO:0007669"/>
    <property type="project" value="UniProtKB-UniRule"/>
</dbReference>
<evidence type="ECO:0000256" key="10">
    <source>
        <dbReference type="HAMAP-Rule" id="MF_01102"/>
    </source>
</evidence>
<keyword evidence="5 10" id="KW-0949">S-adenosyl-L-methionine</keyword>
<dbReference type="NCBIfam" id="NF002481">
    <property type="entry name" value="PRK01747.1-2"/>
    <property type="match status" value="1"/>
</dbReference>
<accession>I3DCL7</accession>
<dbReference type="InterPro" id="IPR023032">
    <property type="entry name" value="tRNA_MAMT_biosynth_bifunc_MnmC"/>
</dbReference>
<evidence type="ECO:0000259" key="12">
    <source>
        <dbReference type="Pfam" id="PF05430"/>
    </source>
</evidence>
<dbReference type="AlphaFoldDB" id="I3DCL7"/>
<keyword evidence="14" id="KW-1185">Reference proteome</keyword>
<dbReference type="EMBL" id="AJSX01000030">
    <property type="protein sequence ID" value="EIJ69460.1"/>
    <property type="molecule type" value="Genomic_DNA"/>
</dbReference>
<evidence type="ECO:0000256" key="9">
    <source>
        <dbReference type="ARBA" id="ARBA00023268"/>
    </source>
</evidence>
<reference evidence="13 14" key="1">
    <citation type="submission" date="2012-03" db="EMBL/GenBank/DDBJ databases">
        <authorList>
            <person name="Harkins D.M."/>
            <person name="Madupu R."/>
            <person name="Durkin A.S."/>
            <person name="Torralba M."/>
            <person name="Methe B."/>
            <person name="Sutton G.G."/>
            <person name="Nelson K.E."/>
        </authorList>
    </citation>
    <scope>NUCLEOTIDE SEQUENCE [LARGE SCALE GENOMIC DNA]</scope>
    <source>
        <strain evidence="13 14">CCUG 2042</strain>
    </source>
</reference>
<dbReference type="RefSeq" id="WP_005760623.1">
    <property type="nucleotide sequence ID" value="NZ_AJSX01000030.1"/>
</dbReference>
<comment type="catalytic activity">
    <reaction evidence="10">
        <text>5-aminomethyl-2-thiouridine(34) in tRNA + S-adenosyl-L-methionine = 5-methylaminomethyl-2-thiouridine(34) in tRNA + S-adenosyl-L-homocysteine + H(+)</text>
        <dbReference type="Rhea" id="RHEA:19569"/>
        <dbReference type="Rhea" id="RHEA-COMP:10195"/>
        <dbReference type="Rhea" id="RHEA-COMP:10197"/>
        <dbReference type="ChEBI" id="CHEBI:15378"/>
        <dbReference type="ChEBI" id="CHEBI:57856"/>
        <dbReference type="ChEBI" id="CHEBI:59789"/>
        <dbReference type="ChEBI" id="CHEBI:74454"/>
        <dbReference type="ChEBI" id="CHEBI:74455"/>
        <dbReference type="EC" id="2.1.1.61"/>
    </reaction>
</comment>
<dbReference type="InterPro" id="IPR017610">
    <property type="entry name" value="tRNA_S-uridine_synth_MnmC_C"/>
</dbReference>
<proteinExistence type="inferred from homology"/>
<dbReference type="GO" id="GO:0002098">
    <property type="term" value="P:tRNA wobble uridine modification"/>
    <property type="evidence" value="ECO:0007669"/>
    <property type="project" value="TreeGrafter"/>
</dbReference>
<evidence type="ECO:0000256" key="8">
    <source>
        <dbReference type="ARBA" id="ARBA00023002"/>
    </source>
</evidence>
<dbReference type="Gene3D" id="3.30.9.10">
    <property type="entry name" value="D-Amino Acid Oxidase, subunit A, domain 2"/>
    <property type="match status" value="1"/>
</dbReference>
<evidence type="ECO:0000256" key="6">
    <source>
        <dbReference type="ARBA" id="ARBA00022694"/>
    </source>
</evidence>
<evidence type="ECO:0000256" key="4">
    <source>
        <dbReference type="ARBA" id="ARBA00022679"/>
    </source>
</evidence>